<dbReference type="EMBL" id="SRMF01000001">
    <property type="protein sequence ID" value="TGG95475.1"/>
    <property type="molecule type" value="Genomic_DNA"/>
</dbReference>
<accession>A0A4Z0WJX6</accession>
<dbReference type="InterPro" id="IPR051606">
    <property type="entry name" value="Polyketide_Oxido-like"/>
</dbReference>
<dbReference type="Pfam" id="PF13460">
    <property type="entry name" value="NAD_binding_10"/>
    <property type="match status" value="1"/>
</dbReference>
<reference evidence="2 3" key="1">
    <citation type="submission" date="2019-04" db="EMBL/GenBank/DDBJ databases">
        <title>Natronospirillum operosus gen. nov., sp. nov., a haloalkaliphilic satellite isolated from decaying biomass of laboratory culture of cyanobacterium Geitlerinema sp. and proposal of Natronospirillaceae fam. nov. and Saccharospirillaceae fam. nov.</title>
        <authorList>
            <person name="Kevbrin V."/>
            <person name="Boltyanskaya Y."/>
            <person name="Koziaeva V."/>
            <person name="Grouzdev D.S."/>
            <person name="Park M."/>
            <person name="Cho J."/>
        </authorList>
    </citation>
    <scope>NUCLEOTIDE SEQUENCE [LARGE SCALE GENOMIC DNA]</scope>
    <source>
        <strain evidence="2 3">G-116</strain>
    </source>
</reference>
<keyword evidence="3" id="KW-1185">Reference proteome</keyword>
<evidence type="ECO:0000313" key="2">
    <source>
        <dbReference type="EMBL" id="TGG95475.1"/>
    </source>
</evidence>
<evidence type="ECO:0000259" key="1">
    <source>
        <dbReference type="Pfam" id="PF13460"/>
    </source>
</evidence>
<dbReference type="Proteomes" id="UP000297475">
    <property type="component" value="Unassembled WGS sequence"/>
</dbReference>
<dbReference type="PANTHER" id="PTHR43355">
    <property type="entry name" value="FLAVIN REDUCTASE (NADPH)"/>
    <property type="match status" value="1"/>
</dbReference>
<dbReference type="InterPro" id="IPR016040">
    <property type="entry name" value="NAD(P)-bd_dom"/>
</dbReference>
<evidence type="ECO:0000313" key="3">
    <source>
        <dbReference type="Proteomes" id="UP000297475"/>
    </source>
</evidence>
<comment type="caution">
    <text evidence="2">The sequence shown here is derived from an EMBL/GenBank/DDBJ whole genome shotgun (WGS) entry which is preliminary data.</text>
</comment>
<organism evidence="2 3">
    <name type="scientific">Natronospirillum operosum</name>
    <dbReference type="NCBI Taxonomy" id="2759953"/>
    <lineage>
        <taxon>Bacteria</taxon>
        <taxon>Pseudomonadati</taxon>
        <taxon>Pseudomonadota</taxon>
        <taxon>Gammaproteobacteria</taxon>
        <taxon>Oceanospirillales</taxon>
        <taxon>Natronospirillaceae</taxon>
        <taxon>Natronospirillum</taxon>
    </lineage>
</organism>
<dbReference type="PANTHER" id="PTHR43355:SF2">
    <property type="entry name" value="FLAVIN REDUCTASE (NADPH)"/>
    <property type="match status" value="1"/>
</dbReference>
<sequence>MKIAVIGSTSATGLHLVAKGVRRGHEITAFSRRPQKLAGIQGLANVVAGNGLDASDVSKAIAGQDAVIAIVGSNPKSRTKEATEVIRNVISEMRTEDVRRLLFVSSYLLEATRPRIMMPVIRWWLRDSLEDLKSAEELITTSQMKWTVIRPTELNDKPETNKVRLERNSHFSSGPYEISRRDLANVILDELEQEKYIGTRVMVSWS</sequence>
<proteinExistence type="predicted"/>
<dbReference type="GO" id="GO:0016646">
    <property type="term" value="F:oxidoreductase activity, acting on the CH-NH group of donors, NAD or NADP as acceptor"/>
    <property type="evidence" value="ECO:0007669"/>
    <property type="project" value="TreeGrafter"/>
</dbReference>
<dbReference type="RefSeq" id="WP_135481174.1">
    <property type="nucleotide sequence ID" value="NZ_SRMF01000001.1"/>
</dbReference>
<dbReference type="OrthoDB" id="9771302at2"/>
<dbReference type="AlphaFoldDB" id="A0A4Z0WJX6"/>
<protein>
    <submittedName>
        <fullName evidence="2">NAD-dependent epimerase/dehydratase family protein</fullName>
    </submittedName>
</protein>
<gene>
    <name evidence="2" type="ORF">E4656_03360</name>
</gene>
<dbReference type="SUPFAM" id="SSF51735">
    <property type="entry name" value="NAD(P)-binding Rossmann-fold domains"/>
    <property type="match status" value="1"/>
</dbReference>
<dbReference type="InterPro" id="IPR036291">
    <property type="entry name" value="NAD(P)-bd_dom_sf"/>
</dbReference>
<name>A0A4Z0WJX6_9GAMM</name>
<dbReference type="Gene3D" id="3.40.50.720">
    <property type="entry name" value="NAD(P)-binding Rossmann-like Domain"/>
    <property type="match status" value="1"/>
</dbReference>
<feature type="domain" description="NAD(P)-binding" evidence="1">
    <location>
        <begin position="7"/>
        <end position="193"/>
    </location>
</feature>